<name>A0A2S2DRU9_9BURK</name>
<feature type="domain" description="HPt" evidence="3">
    <location>
        <begin position="3"/>
        <end position="99"/>
    </location>
</feature>
<keyword evidence="5" id="KW-1185">Reference proteome</keyword>
<dbReference type="GO" id="GO:0004672">
    <property type="term" value="F:protein kinase activity"/>
    <property type="evidence" value="ECO:0007669"/>
    <property type="project" value="UniProtKB-ARBA"/>
</dbReference>
<dbReference type="GO" id="GO:0000160">
    <property type="term" value="P:phosphorelay signal transduction system"/>
    <property type="evidence" value="ECO:0007669"/>
    <property type="project" value="UniProtKB-KW"/>
</dbReference>
<feature type="modified residue" description="Phosphohistidine" evidence="2">
    <location>
        <position position="42"/>
    </location>
</feature>
<dbReference type="InterPro" id="IPR036641">
    <property type="entry name" value="HPT_dom_sf"/>
</dbReference>
<dbReference type="Proteomes" id="UP000245820">
    <property type="component" value="Chromosome"/>
</dbReference>
<evidence type="ECO:0000256" key="2">
    <source>
        <dbReference type="PROSITE-ProRule" id="PRU00110"/>
    </source>
</evidence>
<dbReference type="EMBL" id="CP029343">
    <property type="protein sequence ID" value="AWL07759.1"/>
    <property type="molecule type" value="Genomic_DNA"/>
</dbReference>
<dbReference type="Gene3D" id="1.20.120.160">
    <property type="entry name" value="HPT domain"/>
    <property type="match status" value="1"/>
</dbReference>
<organism evidence="4 5">
    <name type="scientific">Massilia oculi</name>
    <dbReference type="NCBI Taxonomy" id="945844"/>
    <lineage>
        <taxon>Bacteria</taxon>
        <taxon>Pseudomonadati</taxon>
        <taxon>Pseudomonadota</taxon>
        <taxon>Betaproteobacteria</taxon>
        <taxon>Burkholderiales</taxon>
        <taxon>Oxalobacteraceae</taxon>
        <taxon>Telluria group</taxon>
        <taxon>Massilia</taxon>
    </lineage>
</organism>
<dbReference type="PROSITE" id="PS50894">
    <property type="entry name" value="HPT"/>
    <property type="match status" value="1"/>
</dbReference>
<gene>
    <name evidence="4" type="ORF">DIR46_14985</name>
</gene>
<keyword evidence="2" id="KW-0597">Phosphoprotein</keyword>
<protein>
    <submittedName>
        <fullName evidence="4">Hpt domain-containing protein</fullName>
    </submittedName>
</protein>
<evidence type="ECO:0000313" key="5">
    <source>
        <dbReference type="Proteomes" id="UP000245820"/>
    </source>
</evidence>
<evidence type="ECO:0000256" key="1">
    <source>
        <dbReference type="ARBA" id="ARBA00023012"/>
    </source>
</evidence>
<dbReference type="Pfam" id="PF01627">
    <property type="entry name" value="Hpt"/>
    <property type="match status" value="1"/>
</dbReference>
<sequence>MDDRALFLRVLGRFAGDYRDLAARLHAALDAGDAVLAHRIAHTLKGAAGMIEANRLRQLALEVELALKAGGAAPLALIAALDEELARVLAEVDALLAAPEMPAPAPASSPANLSTTSPAAREDLARLRDMLDLGDGRAPDLAAQLRPRLLASMGSEKVAAFDAALRRFDFENALALLEQADGR</sequence>
<dbReference type="InterPro" id="IPR008207">
    <property type="entry name" value="Sig_transdc_His_kin_Hpt_dom"/>
</dbReference>
<evidence type="ECO:0000313" key="4">
    <source>
        <dbReference type="EMBL" id="AWL07759.1"/>
    </source>
</evidence>
<dbReference type="AlphaFoldDB" id="A0A2S2DRU9"/>
<keyword evidence="1" id="KW-0902">Two-component regulatory system</keyword>
<evidence type="ECO:0000259" key="3">
    <source>
        <dbReference type="PROSITE" id="PS50894"/>
    </source>
</evidence>
<proteinExistence type="predicted"/>
<dbReference type="OrthoDB" id="8757919at2"/>
<reference evidence="4 5" key="1">
    <citation type="submission" date="2018-05" db="EMBL/GenBank/DDBJ databases">
        <title>Complete genome sequence of Massilia oculi sp. nov. CCUG 43427T (=DSM 26321T), the type strain of M. oculi, and comparison with genome sequences of other Massilia strains.</title>
        <authorList>
            <person name="Zhu B."/>
        </authorList>
    </citation>
    <scope>NUCLEOTIDE SEQUENCE [LARGE SCALE GENOMIC DNA]</scope>
    <source>
        <strain evidence="4 5">CCUG 43427</strain>
    </source>
</reference>
<accession>A0A2S2DRU9</accession>
<dbReference type="KEGG" id="mtim:DIR46_14985"/>
<dbReference type="SUPFAM" id="SSF47226">
    <property type="entry name" value="Histidine-containing phosphotransfer domain, HPT domain"/>
    <property type="match status" value="1"/>
</dbReference>